<dbReference type="EMBL" id="AJWK01032794">
    <property type="status" value="NOT_ANNOTATED_CDS"/>
    <property type="molecule type" value="Genomic_DNA"/>
</dbReference>
<organism evidence="1 2">
    <name type="scientific">Lutzomyia longipalpis</name>
    <name type="common">Sand fly</name>
    <dbReference type="NCBI Taxonomy" id="7200"/>
    <lineage>
        <taxon>Eukaryota</taxon>
        <taxon>Metazoa</taxon>
        <taxon>Ecdysozoa</taxon>
        <taxon>Arthropoda</taxon>
        <taxon>Hexapoda</taxon>
        <taxon>Insecta</taxon>
        <taxon>Pterygota</taxon>
        <taxon>Neoptera</taxon>
        <taxon>Endopterygota</taxon>
        <taxon>Diptera</taxon>
        <taxon>Nematocera</taxon>
        <taxon>Psychodoidea</taxon>
        <taxon>Psychodidae</taxon>
        <taxon>Lutzomyia</taxon>
        <taxon>Lutzomyia</taxon>
    </lineage>
</organism>
<dbReference type="EMBL" id="AJWK01032795">
    <property type="status" value="NOT_ANNOTATED_CDS"/>
    <property type="molecule type" value="Genomic_DNA"/>
</dbReference>
<dbReference type="EnsemblMetazoa" id="LLOJ009455-RA">
    <property type="protein sequence ID" value="LLOJ009455-PA"/>
    <property type="gene ID" value="LLOJ009455"/>
</dbReference>
<name>A0A1B0CWS1_LUTLO</name>
<dbReference type="VEuPathDB" id="VectorBase:LLONM1_001031"/>
<dbReference type="Proteomes" id="UP000092461">
    <property type="component" value="Unassembled WGS sequence"/>
</dbReference>
<evidence type="ECO:0000313" key="2">
    <source>
        <dbReference type="Proteomes" id="UP000092461"/>
    </source>
</evidence>
<dbReference type="AlphaFoldDB" id="A0A1B0CWS1"/>
<reference evidence="1" key="1">
    <citation type="submission" date="2020-05" db="UniProtKB">
        <authorList>
            <consortium name="EnsemblMetazoa"/>
        </authorList>
    </citation>
    <scope>IDENTIFICATION</scope>
    <source>
        <strain evidence="1">Jacobina</strain>
    </source>
</reference>
<accession>A0A1B0CWS1</accession>
<sequence length="240" mass="26567">MVYFFHHYELPVIIHQAQLQQLLMRSRQQNAPNGQQGNQGGANAATANANVQGANNAPRAVGVDARRATEGRNRPQNDNNNNNHNFLTNVTYLARRLPVFTEELLPNAGGHDTSSNQPTDLLHCHALQNNLNKHALVIETTGPEGKYTGRPKEFSGYDAILPSRNYLPVASSTPGPMYLPPARPTYTTTTTTPRSISMKPLPNITYIPVPITMRPIPTRSYSFSPRPITTTTQRGYKVLK</sequence>
<keyword evidence="2" id="KW-1185">Reference proteome</keyword>
<evidence type="ECO:0000313" key="1">
    <source>
        <dbReference type="EnsemblMetazoa" id="LLOJ009455-PA"/>
    </source>
</evidence>
<proteinExistence type="predicted"/>
<dbReference type="EMBL" id="AJWK01032793">
    <property type="status" value="NOT_ANNOTATED_CDS"/>
    <property type="molecule type" value="Genomic_DNA"/>
</dbReference>
<dbReference type="VEuPathDB" id="VectorBase:LLOJ009455"/>
<protein>
    <submittedName>
        <fullName evidence="1">Uncharacterized protein</fullName>
    </submittedName>
</protein>